<dbReference type="Proteomes" id="UP000235371">
    <property type="component" value="Unassembled WGS sequence"/>
</dbReference>
<name>A0A2J6TWE4_9HELO</name>
<dbReference type="OrthoDB" id="4005299at2759"/>
<feature type="transmembrane region" description="Helical" evidence="2">
    <location>
        <begin position="132"/>
        <end position="152"/>
    </location>
</feature>
<evidence type="ECO:0000256" key="2">
    <source>
        <dbReference type="SAM" id="Phobius"/>
    </source>
</evidence>
<dbReference type="FunCoup" id="A0A2J6TWE4">
    <property type="interactions" value="17"/>
</dbReference>
<evidence type="ECO:0000256" key="3">
    <source>
        <dbReference type="SAM" id="SignalP"/>
    </source>
</evidence>
<dbReference type="AlphaFoldDB" id="A0A2J6TWE4"/>
<feature type="transmembrane region" description="Helical" evidence="2">
    <location>
        <begin position="431"/>
        <end position="450"/>
    </location>
</feature>
<dbReference type="InterPro" id="IPR018827">
    <property type="entry name" value="YTP1_C"/>
</dbReference>
<accession>A0A2J6TWE4</accession>
<feature type="signal peptide" evidence="3">
    <location>
        <begin position="1"/>
        <end position="27"/>
    </location>
</feature>
<keyword evidence="3" id="KW-0732">Signal</keyword>
<feature type="transmembrane region" description="Helical" evidence="2">
    <location>
        <begin position="377"/>
        <end position="396"/>
    </location>
</feature>
<dbReference type="EMBL" id="KZ613740">
    <property type="protein sequence ID" value="PMD67346.1"/>
    <property type="molecule type" value="Genomic_DNA"/>
</dbReference>
<organism evidence="6 7">
    <name type="scientific">Hyaloscypha bicolor E</name>
    <dbReference type="NCBI Taxonomy" id="1095630"/>
    <lineage>
        <taxon>Eukaryota</taxon>
        <taxon>Fungi</taxon>
        <taxon>Dikarya</taxon>
        <taxon>Ascomycota</taxon>
        <taxon>Pezizomycotina</taxon>
        <taxon>Leotiomycetes</taxon>
        <taxon>Helotiales</taxon>
        <taxon>Hyaloscyphaceae</taxon>
        <taxon>Hyaloscypha</taxon>
        <taxon>Hyaloscypha bicolor</taxon>
    </lineage>
</organism>
<gene>
    <name evidence="6" type="ORF">K444DRAFT_606286</name>
</gene>
<evidence type="ECO:0000259" key="4">
    <source>
        <dbReference type="Pfam" id="PF10348"/>
    </source>
</evidence>
<evidence type="ECO:0000313" key="7">
    <source>
        <dbReference type="Proteomes" id="UP000235371"/>
    </source>
</evidence>
<feature type="region of interest" description="Disordered" evidence="1">
    <location>
        <begin position="187"/>
        <end position="231"/>
    </location>
</feature>
<feature type="transmembrane region" description="Helical" evidence="2">
    <location>
        <begin position="470"/>
        <end position="488"/>
    </location>
</feature>
<evidence type="ECO:0008006" key="8">
    <source>
        <dbReference type="Google" id="ProtNLM"/>
    </source>
</evidence>
<dbReference type="Pfam" id="PF10348">
    <property type="entry name" value="DUF2427"/>
    <property type="match status" value="1"/>
</dbReference>
<keyword evidence="2" id="KW-1133">Transmembrane helix</keyword>
<dbReference type="PANTHER" id="PTHR31685">
    <property type="entry name" value="INTEGRAL MEMBRANE PROTEIN (AFU_ORTHOLOGUE AFUA_6G12730)-RELATED"/>
    <property type="match status" value="1"/>
</dbReference>
<dbReference type="InParanoid" id="A0A2J6TWE4"/>
<feature type="chain" id="PRO_5014357439" description="Integral membrane protein" evidence="3">
    <location>
        <begin position="28"/>
        <end position="576"/>
    </location>
</feature>
<dbReference type="STRING" id="1095630.A0A2J6TWE4"/>
<feature type="compositionally biased region" description="Polar residues" evidence="1">
    <location>
        <begin position="187"/>
        <end position="210"/>
    </location>
</feature>
<dbReference type="CDD" id="cd08760">
    <property type="entry name" value="Cyt_b561_FRRS1_like"/>
    <property type="match status" value="1"/>
</dbReference>
<feature type="domain" description="Protein YTP1-like C-terminal" evidence="5">
    <location>
        <begin position="276"/>
        <end position="559"/>
    </location>
</feature>
<feature type="transmembrane region" description="Helical" evidence="2">
    <location>
        <begin position="309"/>
        <end position="331"/>
    </location>
</feature>
<dbReference type="GeneID" id="36587033"/>
<dbReference type="Pfam" id="PF10355">
    <property type="entry name" value="Ytp1"/>
    <property type="match status" value="1"/>
</dbReference>
<proteinExistence type="predicted"/>
<protein>
    <recommendedName>
        <fullName evidence="8">Integral membrane protein</fullName>
    </recommendedName>
</protein>
<keyword evidence="7" id="KW-1185">Reference proteome</keyword>
<dbReference type="InterPro" id="IPR018825">
    <property type="entry name" value="DUF2427"/>
</dbReference>
<sequence>MRPPSPTFVTFTGAILLGLASVAVAHGHDEDMNMNMGESSITRPTITSGANVTLPETYFRYGEHSGLLAAHIFLMVVAWVFILPISVMLSISRSRYNLLVQFVFLAVNGAGVLLLTIYNAPDLYPNNAHHKLGWILTWIMGAQAVMGVISAYTRRKDDRGAFIPVSTQNIEQHQRIHNMSQAQMYRFSNDSGQGTEPNTESLRSQSISSTHSDDPQLPDVRMEHEEEDQDEKLGLMHGSKVDKFLSKKIPGLVSGRLLRVFQFFYNVIDRVILILGFVAMSTGIVTYGGFFIGPAVFNGLAHFIKGGVFFWYGILTIGRWAGCFADIGWAWNIKPNKGGRRITAEFVESFLIFFYGSTNVFLEHLTAWGEEWSAQDLEHISITAMFFGGGLCGMLIESTRIRSLLNATKLSQIHPSYGSEKSQELEEPKSYAFPMNPIPALVILLLGLMMSSHHQESMVATMIHSQWGTLLVGAAFARAATYILFYLSPPASVLPGRPPTELITAFCLMAGGMIFMASARDLTEAMEANGLDAMFIFTVSMGVITFLMAWIIVVVAIKGWAVRRENRSAFTYRQVA</sequence>
<dbReference type="RefSeq" id="XP_024744250.1">
    <property type="nucleotide sequence ID" value="XM_024878956.1"/>
</dbReference>
<evidence type="ECO:0000256" key="1">
    <source>
        <dbReference type="SAM" id="MobiDB-lite"/>
    </source>
</evidence>
<keyword evidence="2" id="KW-0472">Membrane</keyword>
<reference evidence="6 7" key="1">
    <citation type="submission" date="2016-04" db="EMBL/GenBank/DDBJ databases">
        <title>A degradative enzymes factory behind the ericoid mycorrhizal symbiosis.</title>
        <authorList>
            <consortium name="DOE Joint Genome Institute"/>
            <person name="Martino E."/>
            <person name="Morin E."/>
            <person name="Grelet G."/>
            <person name="Kuo A."/>
            <person name="Kohler A."/>
            <person name="Daghino S."/>
            <person name="Barry K."/>
            <person name="Choi C."/>
            <person name="Cichocki N."/>
            <person name="Clum A."/>
            <person name="Copeland A."/>
            <person name="Hainaut M."/>
            <person name="Haridas S."/>
            <person name="Labutti K."/>
            <person name="Lindquist E."/>
            <person name="Lipzen A."/>
            <person name="Khouja H.-R."/>
            <person name="Murat C."/>
            <person name="Ohm R."/>
            <person name="Olson A."/>
            <person name="Spatafora J."/>
            <person name="Veneault-Fourrey C."/>
            <person name="Henrissat B."/>
            <person name="Grigoriev I."/>
            <person name="Martin F."/>
            <person name="Perotto S."/>
        </authorList>
    </citation>
    <scope>NUCLEOTIDE SEQUENCE [LARGE SCALE GENOMIC DNA]</scope>
    <source>
        <strain evidence="6 7">E</strain>
    </source>
</reference>
<feature type="transmembrane region" description="Helical" evidence="2">
    <location>
        <begin position="500"/>
        <end position="519"/>
    </location>
</feature>
<feature type="transmembrane region" description="Helical" evidence="2">
    <location>
        <begin position="343"/>
        <end position="362"/>
    </location>
</feature>
<keyword evidence="2" id="KW-0812">Transmembrane</keyword>
<evidence type="ECO:0000259" key="5">
    <source>
        <dbReference type="Pfam" id="PF10355"/>
    </source>
</evidence>
<feature type="transmembrane region" description="Helical" evidence="2">
    <location>
        <begin position="98"/>
        <end position="120"/>
    </location>
</feature>
<feature type="transmembrane region" description="Helical" evidence="2">
    <location>
        <begin position="68"/>
        <end position="91"/>
    </location>
</feature>
<evidence type="ECO:0000313" key="6">
    <source>
        <dbReference type="EMBL" id="PMD67346.1"/>
    </source>
</evidence>
<feature type="domain" description="DUF2427" evidence="4">
    <location>
        <begin position="55"/>
        <end position="152"/>
    </location>
</feature>
<feature type="transmembrane region" description="Helical" evidence="2">
    <location>
        <begin position="534"/>
        <end position="557"/>
    </location>
</feature>
<feature type="transmembrane region" description="Helical" evidence="2">
    <location>
        <begin position="271"/>
        <end position="297"/>
    </location>
</feature>
<dbReference type="PANTHER" id="PTHR31685:SF3">
    <property type="entry name" value="INTEGRAL MEMBRANE PROTEIN (AFU_ORTHOLOGUE AFUA_6G12730)"/>
    <property type="match status" value="1"/>
</dbReference>